<accession>A0A3P1CLL1</accession>
<comment type="similarity">
    <text evidence="1">Belongs to the NAD(P)-dependent epimerase/dehydratase family.</text>
</comment>
<dbReference type="Proteomes" id="UP000274271">
    <property type="component" value="Unassembled WGS sequence"/>
</dbReference>
<reference evidence="3 4" key="1">
    <citation type="submission" date="2018-11" db="EMBL/GenBank/DDBJ databases">
        <authorList>
            <person name="Zhou Z."/>
            <person name="Wang G."/>
        </authorList>
    </citation>
    <scope>NUCLEOTIDE SEQUENCE [LARGE SCALE GENOMIC DNA]</scope>
    <source>
        <strain evidence="3 4">KCTC42998</strain>
    </source>
</reference>
<dbReference type="EMBL" id="RQJP01000003">
    <property type="protein sequence ID" value="RRB14070.1"/>
    <property type="molecule type" value="Genomic_DNA"/>
</dbReference>
<feature type="domain" description="NAD-dependent epimerase/dehydratase" evidence="2">
    <location>
        <begin position="12"/>
        <end position="217"/>
    </location>
</feature>
<gene>
    <name evidence="3" type="ORF">EHT87_17670</name>
</gene>
<dbReference type="InterPro" id="IPR001509">
    <property type="entry name" value="Epimerase_deHydtase"/>
</dbReference>
<sequence length="313" mass="33739">MSANPSVYPPTALLTGPNGFLGKYLAQGLTETGYRVLGLGRTAGDVICDLASQSPDLSGKSIDLVVHAAGKAHTVPRNEQESQAFFRINRDGTLRLLEALDQLKTLPSSFVLISTVAVYGCETGENITEEVALLGKSPYAESKIQAEQLVQHWCQERGIRCLILRLPLIVGANAPGNLGKLVRAIRRGRYVHIGSGSARRSMVLAEDVARLIPGAAQLGGIYNLTDGIHPSVRELGDAIAQQTGNRPIPTIPFGLARLLARLGDGLTFLIGRRFPFDSIALTKITGSLTFSDQRARQELGWRPQPVSGFNQYS</sequence>
<proteinExistence type="inferred from homology"/>
<dbReference type="SUPFAM" id="SSF51735">
    <property type="entry name" value="NAD(P)-binding Rossmann-fold domains"/>
    <property type="match status" value="1"/>
</dbReference>
<dbReference type="Pfam" id="PF01370">
    <property type="entry name" value="Epimerase"/>
    <property type="match status" value="1"/>
</dbReference>
<keyword evidence="4" id="KW-1185">Reference proteome</keyword>
<evidence type="ECO:0000313" key="3">
    <source>
        <dbReference type="EMBL" id="RRB14070.1"/>
    </source>
</evidence>
<dbReference type="InterPro" id="IPR036291">
    <property type="entry name" value="NAD(P)-bd_dom_sf"/>
</dbReference>
<dbReference type="AlphaFoldDB" id="A0A3P1CLL1"/>
<organism evidence="3 4">
    <name type="scientific">Larkinella knui</name>
    <dbReference type="NCBI Taxonomy" id="2025310"/>
    <lineage>
        <taxon>Bacteria</taxon>
        <taxon>Pseudomonadati</taxon>
        <taxon>Bacteroidota</taxon>
        <taxon>Cytophagia</taxon>
        <taxon>Cytophagales</taxon>
        <taxon>Spirosomataceae</taxon>
        <taxon>Larkinella</taxon>
    </lineage>
</organism>
<dbReference type="RefSeq" id="WP_124907966.1">
    <property type="nucleotide sequence ID" value="NZ_RQJP01000003.1"/>
</dbReference>
<name>A0A3P1CLL1_9BACT</name>
<dbReference type="PANTHER" id="PTHR43000">
    <property type="entry name" value="DTDP-D-GLUCOSE 4,6-DEHYDRATASE-RELATED"/>
    <property type="match status" value="1"/>
</dbReference>
<evidence type="ECO:0000313" key="4">
    <source>
        <dbReference type="Proteomes" id="UP000274271"/>
    </source>
</evidence>
<evidence type="ECO:0000259" key="2">
    <source>
        <dbReference type="Pfam" id="PF01370"/>
    </source>
</evidence>
<comment type="caution">
    <text evidence="3">The sequence shown here is derived from an EMBL/GenBank/DDBJ whole genome shotgun (WGS) entry which is preliminary data.</text>
</comment>
<protein>
    <submittedName>
        <fullName evidence="3">NAD(P)-dependent oxidoreductase</fullName>
    </submittedName>
</protein>
<dbReference type="Gene3D" id="3.40.50.720">
    <property type="entry name" value="NAD(P)-binding Rossmann-like Domain"/>
    <property type="match status" value="1"/>
</dbReference>
<evidence type="ECO:0000256" key="1">
    <source>
        <dbReference type="ARBA" id="ARBA00007637"/>
    </source>
</evidence>
<dbReference type="OrthoDB" id="1490291at2"/>